<dbReference type="Pfam" id="PF12937">
    <property type="entry name" value="F-box-like"/>
    <property type="match status" value="1"/>
</dbReference>
<organism evidence="3 4">
    <name type="scientific">Peltaster fructicola</name>
    <dbReference type="NCBI Taxonomy" id="286661"/>
    <lineage>
        <taxon>Eukaryota</taxon>
        <taxon>Fungi</taxon>
        <taxon>Dikarya</taxon>
        <taxon>Ascomycota</taxon>
        <taxon>Pezizomycotina</taxon>
        <taxon>Dothideomycetes</taxon>
        <taxon>Dothideomycetes incertae sedis</taxon>
        <taxon>Peltaster</taxon>
    </lineage>
</organism>
<dbReference type="InterPro" id="IPR032675">
    <property type="entry name" value="LRR_dom_sf"/>
</dbReference>
<feature type="region of interest" description="Disordered" evidence="1">
    <location>
        <begin position="545"/>
        <end position="586"/>
    </location>
</feature>
<dbReference type="Gene3D" id="3.80.10.10">
    <property type="entry name" value="Ribonuclease Inhibitor"/>
    <property type="match status" value="1"/>
</dbReference>
<keyword evidence="4" id="KW-1185">Reference proteome</keyword>
<feature type="compositionally biased region" description="Basic and acidic residues" evidence="1">
    <location>
        <begin position="574"/>
        <end position="586"/>
    </location>
</feature>
<protein>
    <recommendedName>
        <fullName evidence="2">F-box domain-containing protein</fullName>
    </recommendedName>
</protein>
<dbReference type="InterPro" id="IPR036047">
    <property type="entry name" value="F-box-like_dom_sf"/>
</dbReference>
<dbReference type="AlphaFoldDB" id="A0A6H0Y6L7"/>
<dbReference type="Proteomes" id="UP000503462">
    <property type="component" value="Chromosome 5"/>
</dbReference>
<gene>
    <name evidence="3" type="ORF">AMS68_007986</name>
</gene>
<dbReference type="SUPFAM" id="SSF81383">
    <property type="entry name" value="F-box domain"/>
    <property type="match status" value="1"/>
</dbReference>
<evidence type="ECO:0000313" key="3">
    <source>
        <dbReference type="EMBL" id="QIX02469.1"/>
    </source>
</evidence>
<evidence type="ECO:0000256" key="1">
    <source>
        <dbReference type="SAM" id="MobiDB-lite"/>
    </source>
</evidence>
<dbReference type="Gene3D" id="1.20.1280.50">
    <property type="match status" value="1"/>
</dbReference>
<evidence type="ECO:0000313" key="4">
    <source>
        <dbReference type="Proteomes" id="UP000503462"/>
    </source>
</evidence>
<dbReference type="EMBL" id="CP051143">
    <property type="protein sequence ID" value="QIX02469.1"/>
    <property type="molecule type" value="Genomic_DNA"/>
</dbReference>
<dbReference type="OrthoDB" id="5405297at2759"/>
<accession>A0A6H0Y6L7</accession>
<feature type="domain" description="F-box" evidence="2">
    <location>
        <begin position="36"/>
        <end position="101"/>
    </location>
</feature>
<dbReference type="InterPro" id="IPR001810">
    <property type="entry name" value="F-box_dom"/>
</dbReference>
<evidence type="ECO:0000259" key="2">
    <source>
        <dbReference type="Pfam" id="PF12937"/>
    </source>
</evidence>
<proteinExistence type="predicted"/>
<sequence length="586" mass="64586">MGLFKSLRAKVRKDDTPATTYTHASRSTPAHDPTARLPTGVLEIILSYVCPHSQDHTYQSSEQSPIGDGCMLCDLRDLAHCAQVCKKWYTVAQKVLYTSIRIDAVHYCVLEEELAAKRKKAAKHFRSKSHIDPVDVPGIRLGLLAQTLRDNRHLAQQTQILKLPYMTRESYKADLARAVSALPNLRYVDLPDGFYTGDSSCQSIREELQAQCSALRKMIYRAGTEQYLEFLLQRHWQQIEILELSGITVEPGIMQLVLASLPALRELTVSDLPWLDDTVFDPSSAYAPFVPLHTLKLIDVPSITAEGLLEYLSISRNKDSLRSLSLQDTGVTITDLHAVLWKASALEHLSINEAVSKSLAMSKDLPSLTSISLKVLNFEVITAEGVHSMQQPTDSYYAYLASSLHASALPALETLYVREQMFPERLLQPPHLGIGRPASRGTNNLSVYAQPFPTQRSSFNQTLEVFAKGIDELEWVFTAIAPDARSQNRLSTASGGRPLSAYSASRGLGPQWAQGGFGGEARRSVVVSNGFGGYLAVPSDELPGSLGGDARNDSAGHFLQPPPNMSTLTGSSKTVEKRGSKHDLWR</sequence>
<dbReference type="SUPFAM" id="SSF52047">
    <property type="entry name" value="RNI-like"/>
    <property type="match status" value="1"/>
</dbReference>
<name>A0A6H0Y6L7_9PEZI</name>
<reference evidence="3 4" key="1">
    <citation type="journal article" date="2016" name="Sci. Rep.">
        <title>Peltaster fructicola genome reveals evolution from an invasive phytopathogen to an ectophytic parasite.</title>
        <authorList>
            <person name="Xu C."/>
            <person name="Chen H."/>
            <person name="Gleason M.L."/>
            <person name="Xu J.R."/>
            <person name="Liu H."/>
            <person name="Zhang R."/>
            <person name="Sun G."/>
        </authorList>
    </citation>
    <scope>NUCLEOTIDE SEQUENCE [LARGE SCALE GENOMIC DNA]</scope>
    <source>
        <strain evidence="3 4">LNHT1506</strain>
    </source>
</reference>